<evidence type="ECO:0000256" key="4">
    <source>
        <dbReference type="ARBA" id="ARBA00022448"/>
    </source>
</evidence>
<keyword evidence="8 10" id="KW-0472">Membrane</keyword>
<evidence type="ECO:0000256" key="8">
    <source>
        <dbReference type="ARBA" id="ARBA00023136"/>
    </source>
</evidence>
<reference evidence="11 12" key="1">
    <citation type="journal article" date="2006" name="Genome Res.">
        <title>Skewed genomic variability in strains of the toxigenic bacterial pathogen, Clostridium perfringens.</title>
        <authorList>
            <person name="Myers G.S."/>
            <person name="Rasko D.A."/>
            <person name="Cheung J.K."/>
            <person name="Ravel J."/>
            <person name="Seshadri R."/>
            <person name="Deboy R.T."/>
            <person name="Ren Q."/>
            <person name="Varga J."/>
            <person name="Awad M.M."/>
            <person name="Brinkac L.M."/>
            <person name="Daugherty S.C."/>
            <person name="Haft D.H."/>
            <person name="Dodson R.J."/>
            <person name="Madupu R."/>
            <person name="Nelson W.C."/>
            <person name="Rosovitz M.J."/>
            <person name="Sullivan S.A."/>
            <person name="Khouri H."/>
            <person name="Dimitrov G.I."/>
            <person name="Watkins K.L."/>
            <person name="Mulligan S."/>
            <person name="Benton J."/>
            <person name="Radune D."/>
            <person name="Fisher D.J."/>
            <person name="Atkins H.S."/>
            <person name="Hiscox T."/>
            <person name="Jost B.H."/>
            <person name="Billington S.J."/>
            <person name="Songer J.G."/>
            <person name="McClane B.A."/>
            <person name="Titball R.W."/>
            <person name="Rood J.I."/>
            <person name="Melville S.B."/>
            <person name="Paulsen I.T."/>
        </authorList>
    </citation>
    <scope>NUCLEOTIDE SEQUENCE [LARGE SCALE GENOMIC DNA]</scope>
    <source>
        <strain evidence="12">ATCC 13124 / DSM 756 / JCM 1290 / NCIMB 6125 / NCTC 8237 / S 107 / Type A</strain>
    </source>
</reference>
<dbReference type="InterPro" id="IPR045070">
    <property type="entry name" value="MATE_MepA-like"/>
</dbReference>
<feature type="transmembrane region" description="Helical" evidence="10">
    <location>
        <begin position="363"/>
        <end position="381"/>
    </location>
</feature>
<dbReference type="InterPro" id="IPR002528">
    <property type="entry name" value="MATE_fam"/>
</dbReference>
<feature type="transmembrane region" description="Helical" evidence="10">
    <location>
        <begin position="393"/>
        <end position="413"/>
    </location>
</feature>
<dbReference type="HOGENOM" id="CLU_012893_0_0_9"/>
<dbReference type="GO" id="GO:0005886">
    <property type="term" value="C:plasma membrane"/>
    <property type="evidence" value="ECO:0007669"/>
    <property type="project" value="UniProtKB-SubCell"/>
</dbReference>
<evidence type="ECO:0000256" key="10">
    <source>
        <dbReference type="SAM" id="Phobius"/>
    </source>
</evidence>
<evidence type="ECO:0000256" key="1">
    <source>
        <dbReference type="ARBA" id="ARBA00004651"/>
    </source>
</evidence>
<keyword evidence="4" id="KW-0813">Transport</keyword>
<evidence type="ECO:0000256" key="6">
    <source>
        <dbReference type="ARBA" id="ARBA00022692"/>
    </source>
</evidence>
<feature type="transmembrane region" description="Helical" evidence="10">
    <location>
        <begin position="95"/>
        <end position="118"/>
    </location>
</feature>
<dbReference type="EMBL" id="CP000246">
    <property type="protein sequence ID" value="ABG82650.2"/>
    <property type="molecule type" value="Genomic_DNA"/>
</dbReference>
<comment type="similarity">
    <text evidence="2">Belongs to the multi antimicrobial extrusion (MATE) (TC 2.A.66.1) family. MepA subfamily.</text>
</comment>
<feature type="transmembrane region" description="Helical" evidence="10">
    <location>
        <begin position="171"/>
        <end position="190"/>
    </location>
</feature>
<organism evidence="11 12">
    <name type="scientific">Clostridium perfringens (strain ATCC 13124 / DSM 756 / JCM 1290 / NCIMB 6125 / NCTC 8237 / Type A)</name>
    <dbReference type="NCBI Taxonomy" id="195103"/>
    <lineage>
        <taxon>Bacteria</taxon>
        <taxon>Bacillati</taxon>
        <taxon>Bacillota</taxon>
        <taxon>Clostridia</taxon>
        <taxon>Eubacteriales</taxon>
        <taxon>Clostridiaceae</taxon>
        <taxon>Clostridium</taxon>
    </lineage>
</organism>
<evidence type="ECO:0000313" key="11">
    <source>
        <dbReference type="EMBL" id="ABG82650.2"/>
    </source>
</evidence>
<dbReference type="PIRSF" id="PIRSF006603">
    <property type="entry name" value="DinF"/>
    <property type="match status" value="1"/>
</dbReference>
<comment type="subcellular location">
    <subcellularLocation>
        <location evidence="1">Cell membrane</location>
        <topology evidence="1">Multi-pass membrane protein</topology>
    </subcellularLocation>
</comment>
<evidence type="ECO:0000256" key="2">
    <source>
        <dbReference type="ARBA" id="ARBA00008417"/>
    </source>
</evidence>
<dbReference type="PANTHER" id="PTHR43823:SF3">
    <property type="entry name" value="MULTIDRUG EXPORT PROTEIN MEPA"/>
    <property type="match status" value="1"/>
</dbReference>
<feature type="transmembrane region" description="Helical" evidence="10">
    <location>
        <begin position="317"/>
        <end position="339"/>
    </location>
</feature>
<dbReference type="PANTHER" id="PTHR43823">
    <property type="entry name" value="SPORULATION PROTEIN YKVU"/>
    <property type="match status" value="1"/>
</dbReference>
<proteinExistence type="inferred from homology"/>
<dbReference type="CDD" id="cd13143">
    <property type="entry name" value="MATE_MepA_like"/>
    <property type="match status" value="1"/>
</dbReference>
<dbReference type="NCBIfam" id="TIGR00797">
    <property type="entry name" value="matE"/>
    <property type="match status" value="1"/>
</dbReference>
<evidence type="ECO:0000313" key="12">
    <source>
        <dbReference type="Proteomes" id="UP000001823"/>
    </source>
</evidence>
<dbReference type="InterPro" id="IPR051327">
    <property type="entry name" value="MATE_MepA_subfamily"/>
</dbReference>
<dbReference type="GO" id="GO:0015297">
    <property type="term" value="F:antiporter activity"/>
    <property type="evidence" value="ECO:0007669"/>
    <property type="project" value="InterPro"/>
</dbReference>
<evidence type="ECO:0000256" key="3">
    <source>
        <dbReference type="ARBA" id="ARBA00022106"/>
    </source>
</evidence>
<gene>
    <name evidence="11" type="ordered locus">CPF_1483</name>
</gene>
<protein>
    <recommendedName>
        <fullName evidence="3">Multidrug export protein MepA</fullName>
    </recommendedName>
</protein>
<dbReference type="InterPro" id="IPR048279">
    <property type="entry name" value="MdtK-like"/>
</dbReference>
<keyword evidence="12" id="KW-1185">Reference proteome</keyword>
<feature type="transmembrane region" description="Helical" evidence="10">
    <location>
        <begin position="196"/>
        <end position="216"/>
    </location>
</feature>
<dbReference type="STRING" id="195103.CPF_1483"/>
<dbReference type="KEGG" id="cpf:CPF_1483"/>
<accession>A0A0H2YP96</accession>
<dbReference type="eggNOG" id="COG0534">
    <property type="taxonomic scope" value="Bacteria"/>
</dbReference>
<keyword evidence="5" id="KW-1003">Cell membrane</keyword>
<evidence type="ECO:0000256" key="7">
    <source>
        <dbReference type="ARBA" id="ARBA00022989"/>
    </source>
</evidence>
<dbReference type="GO" id="GO:0042910">
    <property type="term" value="F:xenobiotic transmembrane transporter activity"/>
    <property type="evidence" value="ECO:0007669"/>
    <property type="project" value="InterPro"/>
</dbReference>
<dbReference type="Proteomes" id="UP000001823">
    <property type="component" value="Chromosome"/>
</dbReference>
<evidence type="ECO:0000256" key="9">
    <source>
        <dbReference type="ARBA" id="ARBA00023251"/>
    </source>
</evidence>
<feature type="transmembrane region" description="Helical" evidence="10">
    <location>
        <begin position="47"/>
        <end position="74"/>
    </location>
</feature>
<feature type="transmembrane region" description="Helical" evidence="10">
    <location>
        <begin position="138"/>
        <end position="159"/>
    </location>
</feature>
<keyword evidence="6 10" id="KW-0812">Transmembrane</keyword>
<feature type="transmembrane region" description="Helical" evidence="10">
    <location>
        <begin position="236"/>
        <end position="260"/>
    </location>
</feature>
<feature type="transmembrane region" description="Helical" evidence="10">
    <location>
        <begin position="419"/>
        <end position="438"/>
    </location>
</feature>
<name>A0A0H2YP96_CLOP1</name>
<keyword evidence="7 10" id="KW-1133">Transmembrane helix</keyword>
<dbReference type="RefSeq" id="WP_011590730.1">
    <property type="nucleotide sequence ID" value="NC_008261.1"/>
</dbReference>
<feature type="transmembrane region" description="Helical" evidence="10">
    <location>
        <begin position="12"/>
        <end position="35"/>
    </location>
</feature>
<dbReference type="Pfam" id="PF01554">
    <property type="entry name" value="MatE"/>
    <property type="match status" value="2"/>
</dbReference>
<dbReference type="PaxDb" id="195103-CPF_1483"/>
<feature type="transmembrane region" description="Helical" evidence="10">
    <location>
        <begin position="272"/>
        <end position="296"/>
    </location>
</feature>
<evidence type="ECO:0000256" key="5">
    <source>
        <dbReference type="ARBA" id="ARBA00022475"/>
    </source>
</evidence>
<dbReference type="AlphaFoldDB" id="A0A0H2YP96"/>
<sequence length="456" mass="50960">MKNQYELKNEKIGRLLLKYSLPAILSMMVTSLYNTVDRAFIGSIKDIGAFAISGLGVTMPLFTILGAFCVAISVGGSTNISIKLGEEKKEEAERILGNTFILSIVVALIIMIFGFSFLEKILYFFGASKETIIYAKDYMRVILIGAWFNFPGFALNNAIRAEGNPKLAGKIMIISCVLNIILDPIFIFLFHMGIKGAALGTIICQFIVFLWTMYYFTLGKSNLKLRIKGKILNKNILRAIILIALTPFFMELAAGFIHLITNRVLKDYGGDLAIGAMTSITSIYLLFLMPVFGLSQGMQTIVAYNYGAKEYKRAKKTLLMTIIIATLILTLGLVLIRIYPREFINIFTKDKELINIALNGLKIYTLALPTLGVSILGAVYFQSIGNVKKSIFLSLLRQVILFIPIIFIIPRVYGLNGVWISQPLADILATVLILIFLIKEFYIRDTHDLICRAERT</sequence>
<dbReference type="GO" id="GO:0046677">
    <property type="term" value="P:response to antibiotic"/>
    <property type="evidence" value="ECO:0007669"/>
    <property type="project" value="UniProtKB-KW"/>
</dbReference>
<keyword evidence="9" id="KW-0046">Antibiotic resistance</keyword>